<evidence type="ECO:0000313" key="3">
    <source>
        <dbReference type="Proteomes" id="UP001501727"/>
    </source>
</evidence>
<sequence>MWTKSATMWAKSLAAALLGLPLTVAVIGLVALLWPGDITRTTLPWLLLAFPVWIAVMSLAFLARNGRRAWLWMGGATLLCFGLIQLAKALGWAAEMPS</sequence>
<evidence type="ECO:0008006" key="4">
    <source>
        <dbReference type="Google" id="ProtNLM"/>
    </source>
</evidence>
<dbReference type="EMBL" id="BAAAZU010000011">
    <property type="protein sequence ID" value="GAA3926144.1"/>
    <property type="molecule type" value="Genomic_DNA"/>
</dbReference>
<evidence type="ECO:0000313" key="2">
    <source>
        <dbReference type="EMBL" id="GAA3926144.1"/>
    </source>
</evidence>
<keyword evidence="3" id="KW-1185">Reference proteome</keyword>
<gene>
    <name evidence="2" type="ORF">GCM10022229_20340</name>
</gene>
<reference evidence="3" key="1">
    <citation type="journal article" date="2019" name="Int. J. Syst. Evol. Microbiol.">
        <title>The Global Catalogue of Microorganisms (GCM) 10K type strain sequencing project: providing services to taxonomists for standard genome sequencing and annotation.</title>
        <authorList>
            <consortium name="The Broad Institute Genomics Platform"/>
            <consortium name="The Broad Institute Genome Sequencing Center for Infectious Disease"/>
            <person name="Wu L."/>
            <person name="Ma J."/>
        </authorList>
    </citation>
    <scope>NUCLEOTIDE SEQUENCE [LARGE SCALE GENOMIC DNA]</scope>
    <source>
        <strain evidence="3">JCM 16916</strain>
    </source>
</reference>
<dbReference type="Proteomes" id="UP001501727">
    <property type="component" value="Unassembled WGS sequence"/>
</dbReference>
<feature type="transmembrane region" description="Helical" evidence="1">
    <location>
        <begin position="70"/>
        <end position="94"/>
    </location>
</feature>
<comment type="caution">
    <text evidence="2">The sequence shown here is derived from an EMBL/GenBank/DDBJ whole genome shotgun (WGS) entry which is preliminary data.</text>
</comment>
<keyword evidence="1" id="KW-0472">Membrane</keyword>
<dbReference type="RefSeq" id="WP_425561884.1">
    <property type="nucleotide sequence ID" value="NZ_BAAAZU010000011.1"/>
</dbReference>
<keyword evidence="1" id="KW-0812">Transmembrane</keyword>
<protein>
    <recommendedName>
        <fullName evidence="4">DUF4175 domain-containing protein</fullName>
    </recommendedName>
</protein>
<name>A0ABP7MQ44_9GAMM</name>
<feature type="transmembrane region" description="Helical" evidence="1">
    <location>
        <begin position="12"/>
        <end position="33"/>
    </location>
</feature>
<keyword evidence="1" id="KW-1133">Transmembrane helix</keyword>
<accession>A0ABP7MQ44</accession>
<evidence type="ECO:0000256" key="1">
    <source>
        <dbReference type="SAM" id="Phobius"/>
    </source>
</evidence>
<feature type="transmembrane region" description="Helical" evidence="1">
    <location>
        <begin position="45"/>
        <end position="63"/>
    </location>
</feature>
<organism evidence="2 3">
    <name type="scientific">Luteimonas lutimaris</name>
    <dbReference type="NCBI Taxonomy" id="698645"/>
    <lineage>
        <taxon>Bacteria</taxon>
        <taxon>Pseudomonadati</taxon>
        <taxon>Pseudomonadota</taxon>
        <taxon>Gammaproteobacteria</taxon>
        <taxon>Lysobacterales</taxon>
        <taxon>Lysobacteraceae</taxon>
        <taxon>Luteimonas</taxon>
    </lineage>
</organism>
<proteinExistence type="predicted"/>